<comment type="caution">
    <text evidence="1">The sequence shown here is derived from an EMBL/GenBank/DDBJ whole genome shotgun (WGS) entry which is preliminary data.</text>
</comment>
<proteinExistence type="predicted"/>
<name>A0A2R9SZF7_9BACL</name>
<reference evidence="1 2" key="1">
    <citation type="journal article" date="2010" name="BMC Genomics">
        <title>Genome sequence of the pattern forming Paenibacillus vortex bacterium reveals potential for thriving in complex environments.</title>
        <authorList>
            <person name="Sirota-Madi A."/>
            <person name="Olender T."/>
            <person name="Helman Y."/>
            <person name="Ingham C."/>
            <person name="Brainis I."/>
            <person name="Roth D."/>
            <person name="Hagi E."/>
            <person name="Brodsky L."/>
            <person name="Leshkowitz D."/>
            <person name="Galatenko V."/>
            <person name="Nikolaev V."/>
            <person name="Mugasimangalam R.C."/>
            <person name="Bransburg-Zabary S."/>
            <person name="Gutnick D.L."/>
            <person name="Lancet D."/>
            <person name="Ben-Jacob E."/>
        </authorList>
    </citation>
    <scope>NUCLEOTIDE SEQUENCE [LARGE SCALE GENOMIC DNA]</scope>
    <source>
        <strain evidence="1 2">V453</strain>
    </source>
</reference>
<accession>A0A2R9SZF7</accession>
<evidence type="ECO:0000313" key="2">
    <source>
        <dbReference type="Proteomes" id="UP000003094"/>
    </source>
</evidence>
<protein>
    <submittedName>
        <fullName evidence="1">Uncharacterized protein</fullName>
    </submittedName>
</protein>
<evidence type="ECO:0000313" key="1">
    <source>
        <dbReference type="EMBL" id="EFU42758.1"/>
    </source>
</evidence>
<dbReference type="Proteomes" id="UP000003094">
    <property type="component" value="Unassembled WGS sequence"/>
</dbReference>
<dbReference type="AlphaFoldDB" id="A0A2R9SZF7"/>
<dbReference type="KEGG" id="pvo:PVOR_05940"/>
<gene>
    <name evidence="1" type="ORF">PVOR_05940</name>
</gene>
<sequence>MDSDGESLSVILFNITHGYLGYGRYPVLCGPVGFFE</sequence>
<organism evidence="1 2">
    <name type="scientific">Paenibacillus vortex V453</name>
    <dbReference type="NCBI Taxonomy" id="715225"/>
    <lineage>
        <taxon>Bacteria</taxon>
        <taxon>Bacillati</taxon>
        <taxon>Bacillota</taxon>
        <taxon>Bacilli</taxon>
        <taxon>Bacillales</taxon>
        <taxon>Paenibacillaceae</taxon>
        <taxon>Paenibacillus</taxon>
    </lineage>
</organism>
<keyword evidence="2" id="KW-1185">Reference proteome</keyword>
<dbReference type="EMBL" id="ADHJ01000012">
    <property type="protein sequence ID" value="EFU42758.1"/>
    <property type="molecule type" value="Genomic_DNA"/>
</dbReference>